<feature type="transmembrane region" description="Helical" evidence="1">
    <location>
        <begin position="646"/>
        <end position="666"/>
    </location>
</feature>
<keyword evidence="3" id="KW-1185">Reference proteome</keyword>
<keyword evidence="1" id="KW-1133">Transmembrane helix</keyword>
<dbReference type="Proteomes" id="UP001642540">
    <property type="component" value="Unassembled WGS sequence"/>
</dbReference>
<gene>
    <name evidence="2" type="ORF">ODALV1_LOCUS22282</name>
</gene>
<keyword evidence="1" id="KW-0472">Membrane</keyword>
<feature type="transmembrane region" description="Helical" evidence="1">
    <location>
        <begin position="562"/>
        <end position="586"/>
    </location>
</feature>
<evidence type="ECO:0000256" key="1">
    <source>
        <dbReference type="SAM" id="Phobius"/>
    </source>
</evidence>
<evidence type="ECO:0000313" key="3">
    <source>
        <dbReference type="Proteomes" id="UP001642540"/>
    </source>
</evidence>
<comment type="caution">
    <text evidence="2">The sequence shown here is derived from an EMBL/GenBank/DDBJ whole genome shotgun (WGS) entry which is preliminary data.</text>
</comment>
<protein>
    <submittedName>
        <fullName evidence="2">Uncharacterized protein</fullName>
    </submittedName>
</protein>
<reference evidence="2 3" key="1">
    <citation type="submission" date="2024-08" db="EMBL/GenBank/DDBJ databases">
        <authorList>
            <person name="Cucini C."/>
            <person name="Frati F."/>
        </authorList>
    </citation>
    <scope>NUCLEOTIDE SEQUENCE [LARGE SCALE GENOMIC DNA]</scope>
</reference>
<evidence type="ECO:0000313" key="2">
    <source>
        <dbReference type="EMBL" id="CAL8128516.1"/>
    </source>
</evidence>
<feature type="transmembrane region" description="Helical" evidence="1">
    <location>
        <begin position="606"/>
        <end position="626"/>
    </location>
</feature>
<feature type="transmembrane region" description="Helical" evidence="1">
    <location>
        <begin position="384"/>
        <end position="408"/>
    </location>
</feature>
<keyword evidence="1" id="KW-0812">Transmembrane</keyword>
<accession>A0ABP1RHQ5</accession>
<organism evidence="2 3">
    <name type="scientific">Orchesella dallaii</name>
    <dbReference type="NCBI Taxonomy" id="48710"/>
    <lineage>
        <taxon>Eukaryota</taxon>
        <taxon>Metazoa</taxon>
        <taxon>Ecdysozoa</taxon>
        <taxon>Arthropoda</taxon>
        <taxon>Hexapoda</taxon>
        <taxon>Collembola</taxon>
        <taxon>Entomobryomorpha</taxon>
        <taxon>Entomobryoidea</taxon>
        <taxon>Orchesellidae</taxon>
        <taxon>Orchesellinae</taxon>
        <taxon>Orchesella</taxon>
    </lineage>
</organism>
<proteinExistence type="predicted"/>
<name>A0ABP1RHQ5_9HEXA</name>
<feature type="transmembrane region" description="Helical" evidence="1">
    <location>
        <begin position="327"/>
        <end position="346"/>
    </location>
</feature>
<sequence>MDFVWKENTALSGSLFHQCILLNCILISFDFIRLEQHFKNLEGDVSRIQKVRVCDICHNYTVYYADIMFKDRAFRWILQSNWKISIKQRFTSKDLLLVSDSIFSSKRFGHVSLQIEIDREYRFIPIKIPTVVLLETSLTPENILEVDKSTRIIFSEMTSALLIFVYSDLKFVSIGCFTCEQFVKHYSKLKYAPMYPVTFQPLPIAIGTFENLEKHWRNLHSKLQFTNNENNMDQNCFLTSSSKTDETCETYKSLFKAKNCSSFTFCMDFFTNGPMLESTPSKLLRFKYISQIFPFLLRETDFKLQVLLPKVHVLESGLGAYLTPFDFKIWICTIASNICIFLWLWVKEGGNFTQVLFWQFTTLIEQDGPKLALKRIRVTGKTIVLMWMVVAILLRLFYTASLYSFMAAEMEPNVFPQTIEEAVKRDDFDLLLPVSFVTALNSWFWEHSSNHLPQVRNFYFGIISKSFFVAIPHMETQTLQNFSNGISARMGHYPFVNRNAKSRFRFEMTASLVAVEKIFSNIATLCERDCNSNSNEGLVGQKSFYRIIPDQRSPVLRLVKFWILRFGNFATLSFSEFFGSFVHSGLYEFSIKHYRLLKRVKNMQKLNVLGTLGMSNASLYSFVFLANQKEMFIEEEEPTKISVLKGTLLIGTFMFCSALTVFLCELRKYIKK</sequence>
<dbReference type="EMBL" id="CAXLJM020000075">
    <property type="protein sequence ID" value="CAL8128516.1"/>
    <property type="molecule type" value="Genomic_DNA"/>
</dbReference>